<dbReference type="InterPro" id="IPR019587">
    <property type="entry name" value="Polyketide_cyclase/dehydratase"/>
</dbReference>
<reference evidence="2 3" key="1">
    <citation type="submission" date="2018-12" db="EMBL/GenBank/DDBJ databases">
        <title>Genome Sequence of Candidatus Viridilinea halotolerans isolated from saline sulfide-rich spring.</title>
        <authorList>
            <person name="Grouzdev D.S."/>
            <person name="Burganskaya E.I."/>
            <person name="Krutkina M.S."/>
            <person name="Sukhacheva M.V."/>
            <person name="Gorlenko V.M."/>
        </authorList>
    </citation>
    <scope>NUCLEOTIDE SEQUENCE [LARGE SCALE GENOMIC DNA]</scope>
    <source>
        <strain evidence="2">Chok-6</strain>
    </source>
</reference>
<dbReference type="GO" id="GO:0032259">
    <property type="term" value="P:methylation"/>
    <property type="evidence" value="ECO:0007669"/>
    <property type="project" value="UniProtKB-KW"/>
</dbReference>
<protein>
    <submittedName>
        <fullName evidence="2">DNA methyltransferase</fullName>
    </submittedName>
</protein>
<dbReference type="EMBL" id="RSAS01000969">
    <property type="protein sequence ID" value="RRR65323.1"/>
    <property type="molecule type" value="Genomic_DNA"/>
</dbReference>
<accession>A0A426TQ54</accession>
<dbReference type="Pfam" id="PF10604">
    <property type="entry name" value="Polyketide_cyc2"/>
    <property type="match status" value="1"/>
</dbReference>
<keyword evidence="1" id="KW-0812">Transmembrane</keyword>
<keyword evidence="1" id="KW-0472">Membrane</keyword>
<comment type="caution">
    <text evidence="2">The sequence shown here is derived from an EMBL/GenBank/DDBJ whole genome shotgun (WGS) entry which is preliminary data.</text>
</comment>
<dbReference type="AlphaFoldDB" id="A0A426TQ54"/>
<sequence>MFRYLGASVSGVIAAPMEAVWEVVSDPMRHPQLAGSGHVRSVEVVGDGPMGVGSTFLAKQELQGIRYVSTNRTVIWEPPFRFAWRVGTPFAPQGAQIWMFSMLPDHAGTRIENGVALPFVLPSFFPFSLVHDEFGRREQSQIGPTLDNLARILGVLPPSSVVASERAPVPLTALLPSPILQGSLWVGGTAALLWLLRRRRCC</sequence>
<feature type="transmembrane region" description="Helical" evidence="1">
    <location>
        <begin position="179"/>
        <end position="196"/>
    </location>
</feature>
<proteinExistence type="predicted"/>
<evidence type="ECO:0000313" key="3">
    <source>
        <dbReference type="Proteomes" id="UP000280307"/>
    </source>
</evidence>
<keyword evidence="1" id="KW-1133">Transmembrane helix</keyword>
<keyword evidence="2" id="KW-0808">Transferase</keyword>
<dbReference type="SUPFAM" id="SSF55961">
    <property type="entry name" value="Bet v1-like"/>
    <property type="match status" value="1"/>
</dbReference>
<evidence type="ECO:0000313" key="2">
    <source>
        <dbReference type="EMBL" id="RRR65323.1"/>
    </source>
</evidence>
<organism evidence="2 3">
    <name type="scientific">Candidatus Viridilinea halotolerans</name>
    <dbReference type="NCBI Taxonomy" id="2491704"/>
    <lineage>
        <taxon>Bacteria</taxon>
        <taxon>Bacillati</taxon>
        <taxon>Chloroflexota</taxon>
        <taxon>Chloroflexia</taxon>
        <taxon>Chloroflexales</taxon>
        <taxon>Chloroflexineae</taxon>
        <taxon>Oscillochloridaceae</taxon>
        <taxon>Candidatus Viridilinea</taxon>
    </lineage>
</organism>
<dbReference type="GO" id="GO:0008168">
    <property type="term" value="F:methyltransferase activity"/>
    <property type="evidence" value="ECO:0007669"/>
    <property type="project" value="UniProtKB-KW"/>
</dbReference>
<gene>
    <name evidence="2" type="ORF">EI684_23530</name>
</gene>
<dbReference type="Proteomes" id="UP000280307">
    <property type="component" value="Unassembled WGS sequence"/>
</dbReference>
<dbReference type="InterPro" id="IPR023393">
    <property type="entry name" value="START-like_dom_sf"/>
</dbReference>
<keyword evidence="2" id="KW-0489">Methyltransferase</keyword>
<dbReference type="Gene3D" id="3.30.530.20">
    <property type="match status" value="1"/>
</dbReference>
<name>A0A426TQ54_9CHLR</name>
<evidence type="ECO:0000256" key="1">
    <source>
        <dbReference type="SAM" id="Phobius"/>
    </source>
</evidence>